<dbReference type="RefSeq" id="XP_003289769.1">
    <property type="nucleotide sequence ID" value="XM_003289721.1"/>
</dbReference>
<dbReference type="GeneID" id="10503126"/>
<dbReference type="Pfam" id="PF00646">
    <property type="entry name" value="F-box"/>
    <property type="match status" value="1"/>
</dbReference>
<evidence type="ECO:0000259" key="2">
    <source>
        <dbReference type="PROSITE" id="PS50181"/>
    </source>
</evidence>
<feature type="domain" description="F-box" evidence="2">
    <location>
        <begin position="83"/>
        <end position="129"/>
    </location>
</feature>
<dbReference type="eggNOG" id="ENOG502RHC8">
    <property type="taxonomic scope" value="Eukaryota"/>
</dbReference>
<feature type="compositionally biased region" description="Basic and acidic residues" evidence="1">
    <location>
        <begin position="45"/>
        <end position="54"/>
    </location>
</feature>
<dbReference type="PROSITE" id="PS50181">
    <property type="entry name" value="FBOX"/>
    <property type="match status" value="1"/>
</dbReference>
<dbReference type="SUPFAM" id="SSF81383">
    <property type="entry name" value="F-box domain"/>
    <property type="match status" value="1"/>
</dbReference>
<dbReference type="AlphaFoldDB" id="F0ZQT0"/>
<dbReference type="VEuPathDB" id="AmoebaDB:DICPUDRAFT_80543"/>
<dbReference type="InterPro" id="IPR001810">
    <property type="entry name" value="F-box_dom"/>
</dbReference>
<dbReference type="KEGG" id="dpp:DICPUDRAFT_80543"/>
<dbReference type="Gene3D" id="1.20.1280.50">
    <property type="match status" value="1"/>
</dbReference>
<evidence type="ECO:0000313" key="3">
    <source>
        <dbReference type="EMBL" id="EGC33692.1"/>
    </source>
</evidence>
<protein>
    <recommendedName>
        <fullName evidence="2">F-box domain-containing protein</fullName>
    </recommendedName>
</protein>
<dbReference type="OrthoDB" id="23659at2759"/>
<dbReference type="InParanoid" id="F0ZQT0"/>
<feature type="compositionally biased region" description="Low complexity" evidence="1">
    <location>
        <begin position="56"/>
        <end position="65"/>
    </location>
</feature>
<organism evidence="3 4">
    <name type="scientific">Dictyostelium purpureum</name>
    <name type="common">Slime mold</name>
    <dbReference type="NCBI Taxonomy" id="5786"/>
    <lineage>
        <taxon>Eukaryota</taxon>
        <taxon>Amoebozoa</taxon>
        <taxon>Evosea</taxon>
        <taxon>Eumycetozoa</taxon>
        <taxon>Dictyostelia</taxon>
        <taxon>Dictyosteliales</taxon>
        <taxon>Dictyosteliaceae</taxon>
        <taxon>Dictyostelium</taxon>
    </lineage>
</organism>
<evidence type="ECO:0000256" key="1">
    <source>
        <dbReference type="SAM" id="MobiDB-lite"/>
    </source>
</evidence>
<proteinExistence type="predicted"/>
<dbReference type="FunCoup" id="F0ZQT0">
    <property type="interactions" value="937"/>
</dbReference>
<feature type="region of interest" description="Disordered" evidence="1">
    <location>
        <begin position="45"/>
        <end position="71"/>
    </location>
</feature>
<sequence>MDTDDLENQAYWDIVRLSKKLDVYNGGRKTKKLLINRIKEKLSKNDPTKTEKKVAKTTTTKGTNNKSKKTDTNKEVLKNTTILQELFSKNKTLIYNIIKHLDIDDIYHCELVNKEWNNVSNSNRLWELLFLKNILNIKDFSDEEKEIYSQGFIKESFDPTSTLKVREIYALCFPHHYKRFSNFNKLKSAGIIPSSKCVATNGVVNFKEKRGSKGLKQELEKHVIDLYSILSSYKSKSKEIDPICSDSEEGLKPRVIHLTNFRTTESNKRDRLYFGDNIFQILICIPNKVISKLDPNKTIIEYSRFMKAHFTYAYGYDISECCPNENPDNFGFLQGHFKAHYYDFKLFDFDKPYYDKINKKYGMDQFKENKSTENKLDLFGLWIHQFNNDFNSPRSIDEGYVKDLENFTRGTISFGTDEYSLHNHPLYELKGFLPVLEYSFKTNNPINSDFGNIFDTPSKFTEFYNQCANDNKIDGKRILKNLIWKLDLYNNIGSVVSKSEENNLSDFFKNSIILNYCYKYGCYFYEQKKQVDYEFGFSIPYDKTNNLMLNFSFQNIGENNNIYFSITYQFLDKENKPIQDQEKKKLYSLSERKVTYETDLVKESDSTSLSFKNFISLLFKTKFPLFKFELSTLLQLARIDNFISWADSDTSNLPIYSKLKWKKDFFLKNCLNGYNLRF</sequence>
<accession>F0ZQT0</accession>
<dbReference type="EMBL" id="GL871130">
    <property type="protein sequence ID" value="EGC33692.1"/>
    <property type="molecule type" value="Genomic_DNA"/>
</dbReference>
<dbReference type="Proteomes" id="UP000001064">
    <property type="component" value="Unassembled WGS sequence"/>
</dbReference>
<evidence type="ECO:0000313" key="4">
    <source>
        <dbReference type="Proteomes" id="UP000001064"/>
    </source>
</evidence>
<gene>
    <name evidence="3" type="ORF">DICPUDRAFT_80543</name>
</gene>
<reference evidence="4" key="1">
    <citation type="journal article" date="2011" name="Genome Biol.">
        <title>Comparative genomics of the social amoebae Dictyostelium discoideum and Dictyostelium purpureum.</title>
        <authorList>
            <consortium name="US DOE Joint Genome Institute (JGI-PGF)"/>
            <person name="Sucgang R."/>
            <person name="Kuo A."/>
            <person name="Tian X."/>
            <person name="Salerno W."/>
            <person name="Parikh A."/>
            <person name="Feasley C.L."/>
            <person name="Dalin E."/>
            <person name="Tu H."/>
            <person name="Huang E."/>
            <person name="Barry K."/>
            <person name="Lindquist E."/>
            <person name="Shapiro H."/>
            <person name="Bruce D."/>
            <person name="Schmutz J."/>
            <person name="Salamov A."/>
            <person name="Fey P."/>
            <person name="Gaudet P."/>
            <person name="Anjard C."/>
            <person name="Babu M.M."/>
            <person name="Basu S."/>
            <person name="Bushmanova Y."/>
            <person name="van der Wel H."/>
            <person name="Katoh-Kurasawa M."/>
            <person name="Dinh C."/>
            <person name="Coutinho P.M."/>
            <person name="Saito T."/>
            <person name="Elias M."/>
            <person name="Schaap P."/>
            <person name="Kay R.R."/>
            <person name="Henrissat B."/>
            <person name="Eichinger L."/>
            <person name="Rivero F."/>
            <person name="Putnam N.H."/>
            <person name="West C.M."/>
            <person name="Loomis W.F."/>
            <person name="Chisholm R.L."/>
            <person name="Shaulsky G."/>
            <person name="Strassmann J.E."/>
            <person name="Queller D.C."/>
            <person name="Kuspa A."/>
            <person name="Grigoriev I.V."/>
        </authorList>
    </citation>
    <scope>NUCLEOTIDE SEQUENCE [LARGE SCALE GENOMIC DNA]</scope>
    <source>
        <strain evidence="4">QSDP1</strain>
    </source>
</reference>
<keyword evidence="4" id="KW-1185">Reference proteome</keyword>
<dbReference type="InterPro" id="IPR036047">
    <property type="entry name" value="F-box-like_dom_sf"/>
</dbReference>
<name>F0ZQT0_DICPU</name>